<gene>
    <name evidence="1" type="ordered locus">VF_2585</name>
</gene>
<evidence type="ECO:0000313" key="1">
    <source>
        <dbReference type="EMBL" id="ACB55629.1"/>
    </source>
</evidence>
<organism evidence="1 2">
    <name type="scientific">Aliivibrio fischeri (strain ATCC 700601 / ES114)</name>
    <name type="common">Vibrio fischeri</name>
    <dbReference type="NCBI Taxonomy" id="312309"/>
    <lineage>
        <taxon>Bacteria</taxon>
        <taxon>Pseudomonadati</taxon>
        <taxon>Pseudomonadota</taxon>
        <taxon>Gammaproteobacteria</taxon>
        <taxon>Vibrionales</taxon>
        <taxon>Vibrionaceae</taxon>
        <taxon>Aliivibrio</taxon>
    </lineage>
</organism>
<reference evidence="1 2" key="2">
    <citation type="journal article" date="2008" name="BMC Genomics">
        <title>Comparative genomics-based investigation of resequencing targets in Vibrio fischeri: focus on point miscalls and artefactual expansions.</title>
        <authorList>
            <person name="Mandel M.J."/>
            <person name="Stabb E.V."/>
            <person name="Ruby E.G."/>
        </authorList>
    </citation>
    <scope>NUCLEOTIDE SEQUENCE [LARGE SCALE GENOMIC DNA]</scope>
    <source>
        <strain evidence="2">ATCC 700601 / ES114</strain>
    </source>
</reference>
<dbReference type="EnsemblBacteria" id="ACB55629">
    <property type="protein sequence ID" value="ACB55629"/>
    <property type="gene ID" value="VF_2585"/>
</dbReference>
<keyword evidence="2" id="KW-1185">Reference proteome</keyword>
<dbReference type="HOGENOM" id="CLU_3359144_0_0_6"/>
<dbReference type="AlphaFoldDB" id="B1WMZ7"/>
<accession>B1WMZ7</accession>
<dbReference type="Proteomes" id="UP000000537">
    <property type="component" value="Chromosome I"/>
</dbReference>
<dbReference type="EMBL" id="CP000020">
    <property type="protein sequence ID" value="ACB55629.1"/>
    <property type="molecule type" value="Genomic_DNA"/>
</dbReference>
<reference evidence="1 2" key="1">
    <citation type="journal article" date="2005" name="Proc. Natl. Acad. Sci. U.S.A.">
        <title>Complete genome sequence of Vibrio fischeri: a symbiotic bacterium with pathogenic congeners.</title>
        <authorList>
            <person name="Ruby E.G."/>
            <person name="Urbanowski M."/>
            <person name="Campbell J."/>
            <person name="Dunn A."/>
            <person name="Faini M."/>
            <person name="Gunsalus R."/>
            <person name="Lostroh P."/>
            <person name="Lupp C."/>
            <person name="McCann J."/>
            <person name="Millikan D."/>
            <person name="Schaefer A."/>
            <person name="Stabb E."/>
            <person name="Stevens A."/>
            <person name="Visick K."/>
            <person name="Whistler C."/>
            <person name="Greenberg E.P."/>
        </authorList>
    </citation>
    <scope>NUCLEOTIDE SEQUENCE [LARGE SCALE GENOMIC DNA]</scope>
    <source>
        <strain evidence="2">ATCC 700601 / ES114</strain>
    </source>
</reference>
<sequence>MFKGDEFSTIENKEQIISWGITGGDVMLIQIPELND</sequence>
<evidence type="ECO:0000313" key="2">
    <source>
        <dbReference type="Proteomes" id="UP000000537"/>
    </source>
</evidence>
<dbReference type="KEGG" id="vfi:VF_2585"/>
<protein>
    <submittedName>
        <fullName evidence="1">Uncharacterized protein</fullName>
    </submittedName>
</protein>
<proteinExistence type="predicted"/>
<dbReference type="STRING" id="312309.VF_2585"/>
<name>B1WMZ7_ALIF1</name>